<evidence type="ECO:0000256" key="3">
    <source>
        <dbReference type="ARBA" id="ARBA00023027"/>
    </source>
</evidence>
<evidence type="ECO:0000259" key="5">
    <source>
        <dbReference type="Pfam" id="PF00389"/>
    </source>
</evidence>
<dbReference type="Pfam" id="PF00389">
    <property type="entry name" value="2-Hacid_dh"/>
    <property type="match status" value="1"/>
</dbReference>
<dbReference type="InterPro" id="IPR006139">
    <property type="entry name" value="D-isomer_2_OHA_DH_cat_dom"/>
</dbReference>
<dbReference type="AlphaFoldDB" id="A0A0R1LUC3"/>
<dbReference type="Proteomes" id="UP000051160">
    <property type="component" value="Unassembled WGS sequence"/>
</dbReference>
<name>A0A0R1LUC3_9LACO</name>
<dbReference type="CDD" id="cd12172">
    <property type="entry name" value="PGDH_like_2"/>
    <property type="match status" value="1"/>
</dbReference>
<comment type="similarity">
    <text evidence="1 4">Belongs to the D-isomer specific 2-hydroxyacid dehydrogenase family.</text>
</comment>
<evidence type="ECO:0000256" key="4">
    <source>
        <dbReference type="RuleBase" id="RU003719"/>
    </source>
</evidence>
<dbReference type="GO" id="GO:0051287">
    <property type="term" value="F:NAD binding"/>
    <property type="evidence" value="ECO:0007669"/>
    <property type="project" value="InterPro"/>
</dbReference>
<dbReference type="PANTHER" id="PTHR42789">
    <property type="entry name" value="D-ISOMER SPECIFIC 2-HYDROXYACID DEHYDROGENASE FAMILY PROTEIN (AFU_ORTHOLOGUE AFUA_6G10090)"/>
    <property type="match status" value="1"/>
</dbReference>
<feature type="domain" description="D-isomer specific 2-hydroxyacid dehydrogenase NAD-binding" evidence="6">
    <location>
        <begin position="107"/>
        <end position="278"/>
    </location>
</feature>
<dbReference type="EMBL" id="AZEE01000025">
    <property type="protein sequence ID" value="KRK99000.1"/>
    <property type="molecule type" value="Genomic_DNA"/>
</dbReference>
<dbReference type="GO" id="GO:0016616">
    <property type="term" value="F:oxidoreductase activity, acting on the CH-OH group of donors, NAD or NADP as acceptor"/>
    <property type="evidence" value="ECO:0007669"/>
    <property type="project" value="InterPro"/>
</dbReference>
<organism evidence="7 8">
    <name type="scientific">Secundilactobacillus odoratitofui DSM 19909 = JCM 15043</name>
    <dbReference type="NCBI Taxonomy" id="1423776"/>
    <lineage>
        <taxon>Bacteria</taxon>
        <taxon>Bacillati</taxon>
        <taxon>Bacillota</taxon>
        <taxon>Bacilli</taxon>
        <taxon>Lactobacillales</taxon>
        <taxon>Lactobacillaceae</taxon>
        <taxon>Secundilactobacillus</taxon>
    </lineage>
</organism>
<evidence type="ECO:0000313" key="8">
    <source>
        <dbReference type="Proteomes" id="UP000051160"/>
    </source>
</evidence>
<accession>A0A0R1LUC3</accession>
<evidence type="ECO:0000256" key="1">
    <source>
        <dbReference type="ARBA" id="ARBA00005854"/>
    </source>
</evidence>
<keyword evidence="8" id="KW-1185">Reference proteome</keyword>
<gene>
    <name evidence="7" type="ORF">FD04_GL000150</name>
</gene>
<dbReference type="PROSITE" id="PS00671">
    <property type="entry name" value="D_2_HYDROXYACID_DH_3"/>
    <property type="match status" value="1"/>
</dbReference>
<protein>
    <submittedName>
        <fullName evidence="7">D-3-phosphoglycerate dehydrogenase</fullName>
    </submittedName>
</protein>
<dbReference type="STRING" id="1423776.FD04_GL000150"/>
<keyword evidence="3" id="KW-0520">NAD</keyword>
<dbReference type="Gene3D" id="3.40.50.720">
    <property type="entry name" value="NAD(P)-binding Rossmann-like Domain"/>
    <property type="match status" value="2"/>
</dbReference>
<dbReference type="InterPro" id="IPR029753">
    <property type="entry name" value="D-isomer_DH_CS"/>
</dbReference>
<dbReference type="Pfam" id="PF02826">
    <property type="entry name" value="2-Hacid_dh_C"/>
    <property type="match status" value="1"/>
</dbReference>
<comment type="caution">
    <text evidence="7">The sequence shown here is derived from an EMBL/GenBank/DDBJ whole genome shotgun (WGS) entry which is preliminary data.</text>
</comment>
<dbReference type="PANTHER" id="PTHR42789:SF1">
    <property type="entry name" value="D-ISOMER SPECIFIC 2-HYDROXYACID DEHYDROGENASE FAMILY PROTEIN (AFU_ORTHOLOGUE AFUA_6G10090)"/>
    <property type="match status" value="1"/>
</dbReference>
<evidence type="ECO:0000313" key="7">
    <source>
        <dbReference type="EMBL" id="KRK99000.1"/>
    </source>
</evidence>
<dbReference type="PATRIC" id="fig|1423776.4.peg.148"/>
<dbReference type="InterPro" id="IPR006140">
    <property type="entry name" value="D-isomer_DH_NAD-bd"/>
</dbReference>
<proteinExistence type="inferred from homology"/>
<feature type="domain" description="D-isomer specific 2-hydroxyacid dehydrogenase catalytic" evidence="5">
    <location>
        <begin position="14"/>
        <end position="310"/>
    </location>
</feature>
<evidence type="ECO:0000259" key="6">
    <source>
        <dbReference type="Pfam" id="PF02826"/>
    </source>
</evidence>
<reference evidence="7 8" key="1">
    <citation type="journal article" date="2015" name="Genome Announc.">
        <title>Expanding the biotechnology potential of lactobacilli through comparative genomics of 213 strains and associated genera.</title>
        <authorList>
            <person name="Sun Z."/>
            <person name="Harris H.M."/>
            <person name="McCann A."/>
            <person name="Guo C."/>
            <person name="Argimon S."/>
            <person name="Zhang W."/>
            <person name="Yang X."/>
            <person name="Jeffery I.B."/>
            <person name="Cooney J.C."/>
            <person name="Kagawa T.F."/>
            <person name="Liu W."/>
            <person name="Song Y."/>
            <person name="Salvetti E."/>
            <person name="Wrobel A."/>
            <person name="Rasinkangas P."/>
            <person name="Parkhill J."/>
            <person name="Rea M.C."/>
            <person name="O'Sullivan O."/>
            <person name="Ritari J."/>
            <person name="Douillard F.P."/>
            <person name="Paul Ross R."/>
            <person name="Yang R."/>
            <person name="Briner A.E."/>
            <person name="Felis G.E."/>
            <person name="de Vos W.M."/>
            <person name="Barrangou R."/>
            <person name="Klaenhammer T.R."/>
            <person name="Caufield P.W."/>
            <person name="Cui Y."/>
            <person name="Zhang H."/>
            <person name="O'Toole P.W."/>
        </authorList>
    </citation>
    <scope>NUCLEOTIDE SEQUENCE [LARGE SCALE GENOMIC DNA]</scope>
    <source>
        <strain evidence="7 8">DSM 19909</strain>
    </source>
</reference>
<dbReference type="SUPFAM" id="SSF52283">
    <property type="entry name" value="Formate/glycerate dehydrogenase catalytic domain-like"/>
    <property type="match status" value="1"/>
</dbReference>
<dbReference type="SUPFAM" id="SSF51735">
    <property type="entry name" value="NAD(P)-binding Rossmann-fold domains"/>
    <property type="match status" value="1"/>
</dbReference>
<evidence type="ECO:0000256" key="2">
    <source>
        <dbReference type="ARBA" id="ARBA00023002"/>
    </source>
</evidence>
<keyword evidence="2 4" id="KW-0560">Oxidoreductase</keyword>
<dbReference type="FunFam" id="3.40.50.720:FF:000203">
    <property type="entry name" value="D-3-phosphoglycerate dehydrogenase (SerA)"/>
    <property type="match status" value="1"/>
</dbReference>
<sequence length="319" mass="34377">MKPKVLMPKVAAELTDNYLAKKGYDVVTVDNPGETELLTVAPDAAAVMMISKKLSNQIYEQMPNLKVLARRGVGYDNIDVNAAAEHGVWVTNTPGANARSVAEAALMDMMMLARQFRAVDQRTRQGDWAGAYQLMGHDLSGATVGIIGFGHVGQALAQLLTSFGVRTLINARQPVETTLGTFVDRETLLREADFVSINVAANAETFRSIDETAFKLMKPTAFLVNLARGAIVDESAMIHALSTGEIAGAALDVFEVEPLPQNSPLYRLDNVILTPHVGANTVEANREMAMTAAKMIDLVLTGQTPTYAVNQPKMASQTS</sequence>
<dbReference type="OrthoDB" id="9805416at2"/>
<dbReference type="RefSeq" id="WP_056946695.1">
    <property type="nucleotide sequence ID" value="NZ_AZEE01000025.1"/>
</dbReference>
<dbReference type="InterPro" id="IPR036291">
    <property type="entry name" value="NAD(P)-bd_dom_sf"/>
</dbReference>
<dbReference type="InterPro" id="IPR050857">
    <property type="entry name" value="D-2-hydroxyacid_DH"/>
</dbReference>